<keyword evidence="2" id="KW-1185">Reference proteome</keyword>
<organism evidence="1 2">
    <name type="scientific">Saguinus oedipus</name>
    <name type="common">Cotton-top tamarin</name>
    <name type="synonym">Oedipomidas oedipus</name>
    <dbReference type="NCBI Taxonomy" id="9490"/>
    <lineage>
        <taxon>Eukaryota</taxon>
        <taxon>Metazoa</taxon>
        <taxon>Chordata</taxon>
        <taxon>Craniata</taxon>
        <taxon>Vertebrata</taxon>
        <taxon>Euteleostomi</taxon>
        <taxon>Mammalia</taxon>
        <taxon>Eutheria</taxon>
        <taxon>Euarchontoglires</taxon>
        <taxon>Primates</taxon>
        <taxon>Haplorrhini</taxon>
        <taxon>Platyrrhini</taxon>
        <taxon>Cebidae</taxon>
        <taxon>Callitrichinae</taxon>
        <taxon>Saguinus</taxon>
    </lineage>
</organism>
<comment type="caution">
    <text evidence="1">The sequence shown here is derived from an EMBL/GenBank/DDBJ whole genome shotgun (WGS) entry which is preliminary data.</text>
</comment>
<dbReference type="EMBL" id="JASSZA010000004">
    <property type="protein sequence ID" value="KAK2112834.1"/>
    <property type="molecule type" value="Genomic_DNA"/>
</dbReference>
<gene>
    <name evidence="1" type="ORF">P7K49_007100</name>
</gene>
<accession>A0ABQ9VTY3</accession>
<reference evidence="1 2" key="1">
    <citation type="submission" date="2023-05" db="EMBL/GenBank/DDBJ databases">
        <title>B98-5 Cell Line De Novo Hybrid Assembly: An Optical Mapping Approach.</title>
        <authorList>
            <person name="Kananen K."/>
            <person name="Auerbach J.A."/>
            <person name="Kautto E."/>
            <person name="Blachly J.S."/>
        </authorList>
    </citation>
    <scope>NUCLEOTIDE SEQUENCE [LARGE SCALE GENOMIC DNA]</scope>
    <source>
        <strain evidence="1">B95-8</strain>
        <tissue evidence="1">Cell line</tissue>
    </source>
</reference>
<proteinExistence type="predicted"/>
<name>A0ABQ9VTY3_SAGOE</name>
<evidence type="ECO:0000313" key="1">
    <source>
        <dbReference type="EMBL" id="KAK2112834.1"/>
    </source>
</evidence>
<evidence type="ECO:0000313" key="2">
    <source>
        <dbReference type="Proteomes" id="UP001266305"/>
    </source>
</evidence>
<dbReference type="Proteomes" id="UP001266305">
    <property type="component" value="Unassembled WGS sequence"/>
</dbReference>
<sequence length="90" mass="9533">MMGNPLCSFRGSLVTRLRAVPAQLKIHAAKLEAIAYIQAASLLLAKRSCTPLLCCIATGKLQELELAVAIMQKAAAALTQQSADLRGVII</sequence>
<protein>
    <submittedName>
        <fullName evidence="1">Uncharacterized protein</fullName>
    </submittedName>
</protein>